<dbReference type="OrthoDB" id="221540at2157"/>
<dbReference type="EMBL" id="WUUT01000001">
    <property type="protein sequence ID" value="MXR50807.1"/>
    <property type="molecule type" value="Genomic_DNA"/>
</dbReference>
<feature type="transmembrane region" description="Helical" evidence="1">
    <location>
        <begin position="12"/>
        <end position="30"/>
    </location>
</feature>
<feature type="transmembrane region" description="Helical" evidence="1">
    <location>
        <begin position="80"/>
        <end position="104"/>
    </location>
</feature>
<feature type="transmembrane region" description="Helical" evidence="1">
    <location>
        <begin position="50"/>
        <end position="68"/>
    </location>
</feature>
<feature type="transmembrane region" description="Helical" evidence="1">
    <location>
        <begin position="185"/>
        <end position="205"/>
    </location>
</feature>
<evidence type="ECO:0000313" key="3">
    <source>
        <dbReference type="EMBL" id="MXR50807.1"/>
    </source>
</evidence>
<name>A0A6B0T0S1_9EURY</name>
<sequence>MKTEREVSIDSDPTWLIVFLAVVAAYIVLNQLVDAAVTSETAVTQHAVETVWFLGLAAIGLGFLYLDDADAADIGLSRPFVAPGFGAFIAVWVGLNVVGVGLALASGNPWGADLLTSVSVGALAATMSYAFIEELVFRGYLQGKVRSVLGGNSWLSRAGAVVTAGVLFALAHVPRILVEGGYVSGVSVVGTLVVLTLSGAGFGIVYELTENLYFVGLLHGLGNSWPLLVDGFAWDGPAQTGFLVSIAILYLGVTVAYRRLTADTRVTPYVRIEKGNESAS</sequence>
<keyword evidence="4" id="KW-1185">Reference proteome</keyword>
<accession>A0A6B0T0S1</accession>
<dbReference type="GO" id="GO:0006508">
    <property type="term" value="P:proteolysis"/>
    <property type="evidence" value="ECO:0007669"/>
    <property type="project" value="UniProtKB-KW"/>
</dbReference>
<feature type="transmembrane region" description="Helical" evidence="1">
    <location>
        <begin position="153"/>
        <end position="173"/>
    </location>
</feature>
<comment type="caution">
    <text evidence="3">The sequence shown here is derived from an EMBL/GenBank/DDBJ whole genome shotgun (WGS) entry which is preliminary data.</text>
</comment>
<evidence type="ECO:0000256" key="1">
    <source>
        <dbReference type="SAM" id="Phobius"/>
    </source>
</evidence>
<keyword evidence="3" id="KW-0378">Hydrolase</keyword>
<proteinExistence type="predicted"/>
<dbReference type="Proteomes" id="UP000466535">
    <property type="component" value="Unassembled WGS sequence"/>
</dbReference>
<feature type="transmembrane region" description="Helical" evidence="1">
    <location>
        <begin position="212"/>
        <end position="234"/>
    </location>
</feature>
<evidence type="ECO:0000259" key="2">
    <source>
        <dbReference type="Pfam" id="PF02517"/>
    </source>
</evidence>
<organism evidence="3 4">
    <name type="scientific">Halovenus carboxidivorans</name>
    <dbReference type="NCBI Taxonomy" id="2692199"/>
    <lineage>
        <taxon>Archaea</taxon>
        <taxon>Methanobacteriati</taxon>
        <taxon>Methanobacteriota</taxon>
        <taxon>Stenosarchaea group</taxon>
        <taxon>Halobacteria</taxon>
        <taxon>Halobacteriales</taxon>
        <taxon>Haloarculaceae</taxon>
        <taxon>Halovenus</taxon>
    </lineage>
</organism>
<keyword evidence="3" id="KW-0482">Metalloprotease</keyword>
<reference evidence="3 4" key="1">
    <citation type="submission" date="2019-12" db="EMBL/GenBank/DDBJ databases">
        <title>Isolation and characterization of three novel carbon monoxide-oxidizing members of Halobacteria from salione crusts and soils.</title>
        <authorList>
            <person name="Myers M.R."/>
            <person name="King G.M."/>
        </authorList>
    </citation>
    <scope>NUCLEOTIDE SEQUENCE [LARGE SCALE GENOMIC DNA]</scope>
    <source>
        <strain evidence="3 4">WSH3</strain>
    </source>
</reference>
<keyword evidence="1" id="KW-0812">Transmembrane</keyword>
<feature type="domain" description="CAAX prenyl protease 2/Lysostaphin resistance protein A-like" evidence="2">
    <location>
        <begin position="121"/>
        <end position="224"/>
    </location>
</feature>
<dbReference type="GO" id="GO:0004175">
    <property type="term" value="F:endopeptidase activity"/>
    <property type="evidence" value="ECO:0007669"/>
    <property type="project" value="UniProtKB-ARBA"/>
</dbReference>
<feature type="transmembrane region" description="Helical" evidence="1">
    <location>
        <begin position="110"/>
        <end position="132"/>
    </location>
</feature>
<feature type="transmembrane region" description="Helical" evidence="1">
    <location>
        <begin position="240"/>
        <end position="257"/>
    </location>
</feature>
<gene>
    <name evidence="3" type="ORF">GRX03_04195</name>
</gene>
<keyword evidence="1" id="KW-0472">Membrane</keyword>
<protein>
    <submittedName>
        <fullName evidence="3">CPBP family intramembrane metalloprotease</fullName>
    </submittedName>
</protein>
<dbReference type="GO" id="GO:0008237">
    <property type="term" value="F:metallopeptidase activity"/>
    <property type="evidence" value="ECO:0007669"/>
    <property type="project" value="UniProtKB-KW"/>
</dbReference>
<dbReference type="AlphaFoldDB" id="A0A6B0T0S1"/>
<keyword evidence="3" id="KW-0645">Protease</keyword>
<evidence type="ECO:0000313" key="4">
    <source>
        <dbReference type="Proteomes" id="UP000466535"/>
    </source>
</evidence>
<dbReference type="GO" id="GO:0080120">
    <property type="term" value="P:CAAX-box protein maturation"/>
    <property type="evidence" value="ECO:0007669"/>
    <property type="project" value="UniProtKB-ARBA"/>
</dbReference>
<dbReference type="Pfam" id="PF02517">
    <property type="entry name" value="Rce1-like"/>
    <property type="match status" value="1"/>
</dbReference>
<keyword evidence="1" id="KW-1133">Transmembrane helix</keyword>
<dbReference type="InterPro" id="IPR003675">
    <property type="entry name" value="Rce1/LyrA-like_dom"/>
</dbReference>
<dbReference type="RefSeq" id="WP_159762902.1">
    <property type="nucleotide sequence ID" value="NZ_WUUT01000001.1"/>
</dbReference>